<name>A0A875S2R8_EENNA</name>
<dbReference type="AlphaFoldDB" id="A0A875S2R8"/>
<accession>A0A875S2R8</accession>
<dbReference type="Proteomes" id="UP000662931">
    <property type="component" value="Chromosome 2"/>
</dbReference>
<protein>
    <submittedName>
        <fullName evidence="2">Uncharacterized protein</fullName>
    </submittedName>
</protein>
<gene>
    <name evidence="2" type="ORF">FOA43_002598</name>
</gene>
<reference evidence="2" key="1">
    <citation type="submission" date="2020-10" db="EMBL/GenBank/DDBJ databases">
        <authorList>
            <person name="Roach M.J.R."/>
        </authorList>
    </citation>
    <scope>NUCLEOTIDE SEQUENCE</scope>
    <source>
        <strain evidence="2">CBS 1945</strain>
    </source>
</reference>
<dbReference type="GeneID" id="62195999"/>
<evidence type="ECO:0000313" key="2">
    <source>
        <dbReference type="EMBL" id="QPG75248.1"/>
    </source>
</evidence>
<evidence type="ECO:0000313" key="3">
    <source>
        <dbReference type="Proteomes" id="UP000662931"/>
    </source>
</evidence>
<keyword evidence="1" id="KW-0175">Coiled coil</keyword>
<sequence>MSEISKDESTGGLHRVLGGVYHWMRGDQNSSKRDDFENKTTWRDPWEIDELNDLDDVNDGEIGDTISLIKRTENRWINEDDTRDLLNVDYMPKSYESVNNDDIDEELDQLIRRLENNNETLLKMLENFDSATFKADYKNVKVENQKLSKKYYRLRKEYKREIEETRKIHQRYCELVKKYKGITKEQSSNEDIQRNLKRKDSRIAELEKQETQSAKQVSQLQEAHDKFIKERVKNGRENQDSVLHYKNQYEEMHLSYLAKSKEEKALRARIEELEEELDKASKSQQRNSVPVIPLRSTQISEDTRYSSGMPRLDADTMNTMELLRRKFADKTYEGENITVNTHISRPRIEL</sequence>
<dbReference type="KEGG" id="bnn:FOA43_002598"/>
<evidence type="ECO:0000256" key="1">
    <source>
        <dbReference type="SAM" id="Coils"/>
    </source>
</evidence>
<proteinExistence type="predicted"/>
<feature type="coiled-coil region" evidence="1">
    <location>
        <begin position="189"/>
        <end position="223"/>
    </location>
</feature>
<feature type="coiled-coil region" evidence="1">
    <location>
        <begin position="256"/>
        <end position="283"/>
    </location>
</feature>
<feature type="coiled-coil region" evidence="1">
    <location>
        <begin position="100"/>
        <end position="164"/>
    </location>
</feature>
<organism evidence="2 3">
    <name type="scientific">Eeniella nana</name>
    <name type="common">Yeast</name>
    <name type="synonym">Brettanomyces nanus</name>
    <dbReference type="NCBI Taxonomy" id="13502"/>
    <lineage>
        <taxon>Eukaryota</taxon>
        <taxon>Fungi</taxon>
        <taxon>Dikarya</taxon>
        <taxon>Ascomycota</taxon>
        <taxon>Saccharomycotina</taxon>
        <taxon>Pichiomycetes</taxon>
        <taxon>Pichiales</taxon>
        <taxon>Pichiaceae</taxon>
        <taxon>Brettanomyces</taxon>
    </lineage>
</organism>
<dbReference type="EMBL" id="CP064813">
    <property type="protein sequence ID" value="QPG75248.1"/>
    <property type="molecule type" value="Genomic_DNA"/>
</dbReference>
<keyword evidence="3" id="KW-1185">Reference proteome</keyword>
<dbReference type="RefSeq" id="XP_038778813.1">
    <property type="nucleotide sequence ID" value="XM_038922885.1"/>
</dbReference>